<reference evidence="7" key="1">
    <citation type="submission" date="2024-10" db="EMBL/GenBank/DDBJ databases">
        <authorList>
            <person name="Ryan C."/>
        </authorList>
    </citation>
    <scope>NUCLEOTIDE SEQUENCE [LARGE SCALE GENOMIC DNA]</scope>
</reference>
<dbReference type="SUPFAM" id="SSF54768">
    <property type="entry name" value="dsRNA-binding domain-like"/>
    <property type="match status" value="3"/>
</dbReference>
<dbReference type="Pfam" id="PF00035">
    <property type="entry name" value="dsrm"/>
    <property type="match status" value="3"/>
</dbReference>
<dbReference type="AlphaFoldDB" id="A0ABC9A8V6"/>
<evidence type="ECO:0000313" key="8">
    <source>
        <dbReference type="Proteomes" id="UP001497457"/>
    </source>
</evidence>
<dbReference type="PROSITE" id="PS50137">
    <property type="entry name" value="DS_RBD"/>
    <property type="match status" value="3"/>
</dbReference>
<evidence type="ECO:0000313" key="7">
    <source>
        <dbReference type="EMBL" id="CAL4973807.1"/>
    </source>
</evidence>
<feature type="domain" description="DRBM" evidence="6">
    <location>
        <begin position="1"/>
        <end position="71"/>
    </location>
</feature>
<evidence type="ECO:0000256" key="4">
    <source>
        <dbReference type="PROSITE-ProRule" id="PRU00266"/>
    </source>
</evidence>
<keyword evidence="1" id="KW-0677">Repeat</keyword>
<dbReference type="GO" id="GO:0003723">
    <property type="term" value="F:RNA binding"/>
    <property type="evidence" value="ECO:0007669"/>
    <property type="project" value="UniProtKB-UniRule"/>
</dbReference>
<feature type="domain" description="DRBM" evidence="6">
    <location>
        <begin position="177"/>
        <end position="245"/>
    </location>
</feature>
<accession>A0ABC9A8V6</accession>
<comment type="function">
    <text evidence="3">Binds double-stranded RNA.</text>
</comment>
<evidence type="ECO:0000256" key="2">
    <source>
        <dbReference type="ARBA" id="ARBA00022884"/>
    </source>
</evidence>
<dbReference type="SMART" id="SM00358">
    <property type="entry name" value="DSRM"/>
    <property type="match status" value="3"/>
</dbReference>
<evidence type="ECO:0000256" key="3">
    <source>
        <dbReference type="ARBA" id="ARBA00037597"/>
    </source>
</evidence>
<keyword evidence="2 4" id="KW-0694">RNA-binding</keyword>
<sequence>MFKSRLQELCQKRRWAPPVYEHTREGPSHVPVFRATVLVHDETFSSPEEGARSAKEADNLAAMAAFEHLSALPAAAPVPVPAAPAPAQPEIQPSYKNQLQIYAQKRRKQLPSYRPICAGSLHARLFKSEVTIDGQTFESPEYCRTLKEAEGAAAKVALISLPQEASPPQQSPVPSVSYKNLLQELAQKQGFPFPVYVTISNVSNHSGAFISTVEIQGTTIQGEPGNTKKQAEMNAAKVAFQHFKDRDKGSACSDVHGGSCMQQGTENLFPGQNIKILSSMQQGSKNLFPGQKINILAPEFPVPVVSTAKHGKDNDFNVVNHDARSAGSANPLPVAATVQSLEENAQSANLEVDNLFLSELSTEVEAMNSSAEVEKLPLSELSTGIDVMDSSLEVDKLSLPEQSMDVKVTESSVKVDKLHLPEPSTEVEVMHLGHKPPIAEPSTEVEAMHSSLQVDKPTIAEPSTEVEAMHSSLQVDKPTIVEPSTEAEVTDSSLNVSEPSIPKASSEDEAMDSSLEHASTVNGHSPSIAPTSTSSLAVPTATMPVSSDGCGCYMFTNRIQVYPRNSDMAIPEGATMLPFSDDMWVAVSLPYSNNNEDTGTAA</sequence>
<proteinExistence type="predicted"/>
<keyword evidence="8" id="KW-1185">Reference proteome</keyword>
<evidence type="ECO:0000256" key="5">
    <source>
        <dbReference type="SAM" id="MobiDB-lite"/>
    </source>
</evidence>
<dbReference type="Proteomes" id="UP001497457">
    <property type="component" value="Chromosome 20rd"/>
</dbReference>
<dbReference type="PANTHER" id="PTHR46031">
    <property type="match status" value="1"/>
</dbReference>
<feature type="compositionally biased region" description="Polar residues" evidence="5">
    <location>
        <begin position="516"/>
        <end position="535"/>
    </location>
</feature>
<gene>
    <name evidence="7" type="ORF">URODEC1_LOCUS52131</name>
</gene>
<organism evidence="7 8">
    <name type="scientific">Urochloa decumbens</name>
    <dbReference type="NCBI Taxonomy" id="240449"/>
    <lineage>
        <taxon>Eukaryota</taxon>
        <taxon>Viridiplantae</taxon>
        <taxon>Streptophyta</taxon>
        <taxon>Embryophyta</taxon>
        <taxon>Tracheophyta</taxon>
        <taxon>Spermatophyta</taxon>
        <taxon>Magnoliopsida</taxon>
        <taxon>Liliopsida</taxon>
        <taxon>Poales</taxon>
        <taxon>Poaceae</taxon>
        <taxon>PACMAD clade</taxon>
        <taxon>Panicoideae</taxon>
        <taxon>Panicodae</taxon>
        <taxon>Paniceae</taxon>
        <taxon>Melinidinae</taxon>
        <taxon>Urochloa</taxon>
    </lineage>
</organism>
<protein>
    <recommendedName>
        <fullName evidence="6">DRBM domain-containing protein</fullName>
    </recommendedName>
</protein>
<dbReference type="Gene3D" id="3.30.160.20">
    <property type="match status" value="3"/>
</dbReference>
<dbReference type="InterPro" id="IPR014720">
    <property type="entry name" value="dsRBD_dom"/>
</dbReference>
<evidence type="ECO:0000256" key="1">
    <source>
        <dbReference type="ARBA" id="ARBA00022737"/>
    </source>
</evidence>
<dbReference type="EMBL" id="OZ075130">
    <property type="protein sequence ID" value="CAL4973807.1"/>
    <property type="molecule type" value="Genomic_DNA"/>
</dbReference>
<name>A0ABC9A8V6_9POAL</name>
<feature type="domain" description="DRBM" evidence="6">
    <location>
        <begin position="94"/>
        <end position="163"/>
    </location>
</feature>
<evidence type="ECO:0000259" key="6">
    <source>
        <dbReference type="PROSITE" id="PS50137"/>
    </source>
</evidence>
<dbReference type="PANTHER" id="PTHR46031:SF36">
    <property type="entry name" value="DOUBLE-STRANDED RNA-BINDING PROTEIN 1"/>
    <property type="match status" value="1"/>
</dbReference>
<feature type="region of interest" description="Disordered" evidence="5">
    <location>
        <begin position="477"/>
        <end position="535"/>
    </location>
</feature>